<dbReference type="InterPro" id="IPR020351">
    <property type="entry name" value="Phage_TAC_9"/>
</dbReference>
<organism evidence="2">
    <name type="scientific">plant metagenome</name>
    <dbReference type="NCBI Taxonomy" id="1297885"/>
    <lineage>
        <taxon>unclassified sequences</taxon>
        <taxon>metagenomes</taxon>
        <taxon>organismal metagenomes</taxon>
    </lineage>
</organism>
<dbReference type="EMBL" id="CAADIB010000003">
    <property type="protein sequence ID" value="VFR20210.1"/>
    <property type="molecule type" value="Genomic_DNA"/>
</dbReference>
<protein>
    <recommendedName>
        <fullName evidence="3">Phage protein</fullName>
    </recommendedName>
</protein>
<evidence type="ECO:0000313" key="1">
    <source>
        <dbReference type="EMBL" id="VFR20210.1"/>
    </source>
</evidence>
<accession>A0A484QGE3</accession>
<evidence type="ECO:0008006" key="3">
    <source>
        <dbReference type="Google" id="ProtNLM"/>
    </source>
</evidence>
<gene>
    <name evidence="2" type="ORF">ANDO1_1703</name>
    <name evidence="1" type="ORF">ANDO2_1610</name>
</gene>
<dbReference type="Pfam" id="PF10876">
    <property type="entry name" value="Phage_TAC_9"/>
    <property type="match status" value="1"/>
</dbReference>
<name>A0A484QGE3_9ZZZZ</name>
<evidence type="ECO:0000313" key="2">
    <source>
        <dbReference type="EMBL" id="VFR36836.1"/>
    </source>
</evidence>
<proteinExistence type="predicted"/>
<sequence>MQKEHRLELKGATYVMRPANATAAWRALKAAGAIFKGMAVSSDSKSVDVGVLLGNLGDPAVAEIESLVFEHTSVIPSDGQGQPFKLSARLDEHFNTCRDHMIPVLIAGVRYQYADFFAGAAPALSQVKARFQALAS</sequence>
<dbReference type="EMBL" id="CAADHZ010000027">
    <property type="protein sequence ID" value="VFR36836.1"/>
    <property type="molecule type" value="Genomic_DNA"/>
</dbReference>
<dbReference type="AlphaFoldDB" id="A0A484QGE3"/>
<reference evidence="2" key="1">
    <citation type="submission" date="2019-03" db="EMBL/GenBank/DDBJ databases">
        <authorList>
            <person name="Danneels B."/>
        </authorList>
    </citation>
    <scope>NUCLEOTIDE SEQUENCE</scope>
</reference>